<keyword evidence="2" id="KW-0238">DNA-binding</keyword>
<dbReference type="OrthoDB" id="9809462at2"/>
<dbReference type="InterPro" id="IPR036390">
    <property type="entry name" value="WH_DNA-bd_sf"/>
</dbReference>
<evidence type="ECO:0000256" key="1">
    <source>
        <dbReference type="ARBA" id="ARBA00023015"/>
    </source>
</evidence>
<comment type="caution">
    <text evidence="5">The sequence shown here is derived from an EMBL/GenBank/DDBJ whole genome shotgun (WGS) entry which is preliminary data.</text>
</comment>
<dbReference type="InterPro" id="IPR036388">
    <property type="entry name" value="WH-like_DNA-bd_sf"/>
</dbReference>
<dbReference type="Gene3D" id="1.10.10.10">
    <property type="entry name" value="Winged helix-like DNA-binding domain superfamily/Winged helix DNA-binding domain"/>
    <property type="match status" value="1"/>
</dbReference>
<dbReference type="Pfam" id="PF13412">
    <property type="entry name" value="HTH_24"/>
    <property type="match status" value="1"/>
</dbReference>
<dbReference type="Gene3D" id="3.30.70.920">
    <property type="match status" value="1"/>
</dbReference>
<evidence type="ECO:0000256" key="2">
    <source>
        <dbReference type="ARBA" id="ARBA00023125"/>
    </source>
</evidence>
<dbReference type="PANTHER" id="PTHR30154">
    <property type="entry name" value="LEUCINE-RESPONSIVE REGULATORY PROTEIN"/>
    <property type="match status" value="1"/>
</dbReference>
<accession>A0A3M0MBY9</accession>
<evidence type="ECO:0000256" key="3">
    <source>
        <dbReference type="ARBA" id="ARBA00023163"/>
    </source>
</evidence>
<dbReference type="SMART" id="SM00344">
    <property type="entry name" value="HTH_ASNC"/>
    <property type="match status" value="1"/>
</dbReference>
<dbReference type="InterPro" id="IPR011008">
    <property type="entry name" value="Dimeric_a/b-barrel"/>
</dbReference>
<dbReference type="SUPFAM" id="SSF54909">
    <property type="entry name" value="Dimeric alpha+beta barrel"/>
    <property type="match status" value="1"/>
</dbReference>
<evidence type="ECO:0000313" key="6">
    <source>
        <dbReference type="Proteomes" id="UP000273516"/>
    </source>
</evidence>
<dbReference type="EMBL" id="QOKZ01000004">
    <property type="protein sequence ID" value="RMC34733.1"/>
    <property type="molecule type" value="Genomic_DNA"/>
</dbReference>
<name>A0A3M0MBY9_9RHOB</name>
<dbReference type="GO" id="GO:0005829">
    <property type="term" value="C:cytosol"/>
    <property type="evidence" value="ECO:0007669"/>
    <property type="project" value="TreeGrafter"/>
</dbReference>
<protein>
    <submittedName>
        <fullName evidence="5">Lrp/AsnC family transcriptional regulator</fullName>
    </submittedName>
</protein>
<dbReference type="PRINTS" id="PR00033">
    <property type="entry name" value="HTHASNC"/>
</dbReference>
<dbReference type="PANTHER" id="PTHR30154:SF34">
    <property type="entry name" value="TRANSCRIPTIONAL REGULATOR AZLB"/>
    <property type="match status" value="1"/>
</dbReference>
<dbReference type="GO" id="GO:0043200">
    <property type="term" value="P:response to amino acid"/>
    <property type="evidence" value="ECO:0007669"/>
    <property type="project" value="TreeGrafter"/>
</dbReference>
<dbReference type="InterPro" id="IPR000485">
    <property type="entry name" value="AsnC-type_HTH_dom"/>
</dbReference>
<dbReference type="PROSITE" id="PS50956">
    <property type="entry name" value="HTH_ASNC_2"/>
    <property type="match status" value="1"/>
</dbReference>
<evidence type="ECO:0000313" key="5">
    <source>
        <dbReference type="EMBL" id="RMC34733.1"/>
    </source>
</evidence>
<dbReference type="GO" id="GO:0043565">
    <property type="term" value="F:sequence-specific DNA binding"/>
    <property type="evidence" value="ECO:0007669"/>
    <property type="project" value="InterPro"/>
</dbReference>
<dbReference type="InterPro" id="IPR019888">
    <property type="entry name" value="Tscrpt_reg_AsnC-like"/>
</dbReference>
<dbReference type="RefSeq" id="WP_122112508.1">
    <property type="nucleotide sequence ID" value="NZ_QOKZ01000004.1"/>
</dbReference>
<organism evidence="5 6">
    <name type="scientific">Paracoccus alkanivorans</name>
    <dbReference type="NCBI Taxonomy" id="2116655"/>
    <lineage>
        <taxon>Bacteria</taxon>
        <taxon>Pseudomonadati</taxon>
        <taxon>Pseudomonadota</taxon>
        <taxon>Alphaproteobacteria</taxon>
        <taxon>Rhodobacterales</taxon>
        <taxon>Paracoccaceae</taxon>
        <taxon>Paracoccus</taxon>
    </lineage>
</organism>
<proteinExistence type="predicted"/>
<dbReference type="SUPFAM" id="SSF46785">
    <property type="entry name" value="Winged helix' DNA-binding domain"/>
    <property type="match status" value="1"/>
</dbReference>
<dbReference type="Pfam" id="PF01037">
    <property type="entry name" value="AsnC_trans_reg"/>
    <property type="match status" value="1"/>
</dbReference>
<feature type="domain" description="HTH asnC-type" evidence="4">
    <location>
        <begin position="4"/>
        <end position="57"/>
    </location>
</feature>
<evidence type="ECO:0000259" key="4">
    <source>
        <dbReference type="PROSITE" id="PS50956"/>
    </source>
</evidence>
<keyword evidence="3" id="KW-0804">Transcription</keyword>
<gene>
    <name evidence="5" type="ORF">C9E81_11530</name>
</gene>
<dbReference type="Proteomes" id="UP000273516">
    <property type="component" value="Unassembled WGS sequence"/>
</dbReference>
<keyword evidence="6" id="KW-1185">Reference proteome</keyword>
<reference evidence="5 6" key="1">
    <citation type="submission" date="2018-07" db="EMBL/GenBank/DDBJ databases">
        <authorList>
            <person name="Zhang Y."/>
            <person name="Wang L."/>
            <person name="Ma S."/>
        </authorList>
    </citation>
    <scope>NUCLEOTIDE SEQUENCE [LARGE SCALE GENOMIC DNA]</scope>
    <source>
        <strain evidence="5 6">4-2</strain>
    </source>
</reference>
<sequence length="145" mass="16002">MKNLDDKDREILAILSKEARIPMKALAARISLSRSATADRVNALERAGVIKGYRADIAEVDQQHISAYLTISLKTTPAPEVVDLLARFPEVRRVCSLGGRIDLIVEVIAPNIARLSTLRSLVASREEVAELTTHIVLHRNIDRVG</sequence>
<keyword evidence="1" id="KW-0805">Transcription regulation</keyword>
<dbReference type="AlphaFoldDB" id="A0A3M0MBY9"/>
<dbReference type="InterPro" id="IPR019887">
    <property type="entry name" value="Tscrpt_reg_AsnC/Lrp_C"/>
</dbReference>